<accession>A0A182TEC1</accession>
<keyword evidence="2" id="KW-1133">Transmembrane helix</keyword>
<evidence type="ECO:0000313" key="3">
    <source>
        <dbReference type="EnsemblMetazoa" id="AMEC004572-PA"/>
    </source>
</evidence>
<organism evidence="3 4">
    <name type="scientific">Anopheles melas</name>
    <dbReference type="NCBI Taxonomy" id="34690"/>
    <lineage>
        <taxon>Eukaryota</taxon>
        <taxon>Metazoa</taxon>
        <taxon>Ecdysozoa</taxon>
        <taxon>Arthropoda</taxon>
        <taxon>Hexapoda</taxon>
        <taxon>Insecta</taxon>
        <taxon>Pterygota</taxon>
        <taxon>Neoptera</taxon>
        <taxon>Endopterygota</taxon>
        <taxon>Diptera</taxon>
        <taxon>Nematocera</taxon>
        <taxon>Culicoidea</taxon>
        <taxon>Culicidae</taxon>
        <taxon>Anophelinae</taxon>
        <taxon>Anopheles</taxon>
    </lineage>
</organism>
<evidence type="ECO:0000256" key="1">
    <source>
        <dbReference type="SAM" id="MobiDB-lite"/>
    </source>
</evidence>
<dbReference type="Proteomes" id="UP000075902">
    <property type="component" value="Unassembled WGS sequence"/>
</dbReference>
<feature type="compositionally biased region" description="Basic and acidic residues" evidence="1">
    <location>
        <begin position="174"/>
        <end position="186"/>
    </location>
</feature>
<sequence>MLLLAFRSFFFIAVILGYSTGIWRLINDYFRREFQSYLEVEAQTNQYLLRDPPKAVLAPDAPDKQLPVGGRQLVPSPPPTPPPLDGNQQQVTDSIMALFEPITLDADANVDRKVSSNRQEGTVGGDKGPPEAATQRVGQDGTLPVTTAVVAAAKATDIRSRNGKQPLAEEDDDRTGRKGMMEQEKQEQEEEEAEEQDKWISYWNERGRRAGVPVNDNANAYCTVPRRPDSYAETLAGAVTRMRERTVGGDALGCD</sequence>
<proteinExistence type="predicted"/>
<dbReference type="VEuPathDB" id="VectorBase:AMEC000800"/>
<feature type="compositionally biased region" description="Pro residues" evidence="1">
    <location>
        <begin position="75"/>
        <end position="84"/>
    </location>
</feature>
<feature type="compositionally biased region" description="Low complexity" evidence="1">
    <location>
        <begin position="145"/>
        <end position="155"/>
    </location>
</feature>
<keyword evidence="2" id="KW-0812">Transmembrane</keyword>
<feature type="transmembrane region" description="Helical" evidence="2">
    <location>
        <begin position="6"/>
        <end position="26"/>
    </location>
</feature>
<reference evidence="4" key="1">
    <citation type="submission" date="2014-01" db="EMBL/GenBank/DDBJ databases">
        <title>The Genome Sequence of Anopheles melas CM1001059_A (V2).</title>
        <authorList>
            <consortium name="The Broad Institute Genomics Platform"/>
            <person name="Neafsey D.E."/>
            <person name="Besansky N."/>
            <person name="Howell P."/>
            <person name="Walton C."/>
            <person name="Young S.K."/>
            <person name="Zeng Q."/>
            <person name="Gargeya S."/>
            <person name="Fitzgerald M."/>
            <person name="Haas B."/>
            <person name="Abouelleil A."/>
            <person name="Allen A.W."/>
            <person name="Alvarado L."/>
            <person name="Arachchi H.M."/>
            <person name="Berlin A.M."/>
            <person name="Chapman S.B."/>
            <person name="Gainer-Dewar J."/>
            <person name="Goldberg J."/>
            <person name="Griggs A."/>
            <person name="Gujja S."/>
            <person name="Hansen M."/>
            <person name="Howarth C."/>
            <person name="Imamovic A."/>
            <person name="Ireland A."/>
            <person name="Larimer J."/>
            <person name="McCowan C."/>
            <person name="Murphy C."/>
            <person name="Pearson M."/>
            <person name="Poon T.W."/>
            <person name="Priest M."/>
            <person name="Roberts A."/>
            <person name="Saif S."/>
            <person name="Shea T."/>
            <person name="Sisk P."/>
            <person name="Sykes S."/>
            <person name="Wortman J."/>
            <person name="Nusbaum C."/>
            <person name="Birren B."/>
        </authorList>
    </citation>
    <scope>NUCLEOTIDE SEQUENCE [LARGE SCALE GENOMIC DNA]</scope>
    <source>
        <strain evidence="4">CM1001059</strain>
    </source>
</reference>
<feature type="region of interest" description="Disordered" evidence="1">
    <location>
        <begin position="114"/>
        <end position="196"/>
    </location>
</feature>
<evidence type="ECO:0000256" key="2">
    <source>
        <dbReference type="SAM" id="Phobius"/>
    </source>
</evidence>
<feature type="region of interest" description="Disordered" evidence="1">
    <location>
        <begin position="59"/>
        <end position="89"/>
    </location>
</feature>
<dbReference type="VEuPathDB" id="VectorBase:AMEC004572"/>
<dbReference type="EnsemblMetazoa" id="AMEC004572-RA">
    <property type="protein sequence ID" value="AMEC004572-PA"/>
    <property type="gene ID" value="AMEC004572"/>
</dbReference>
<keyword evidence="4" id="KW-1185">Reference proteome</keyword>
<name>A0A182TEC1_9DIPT</name>
<evidence type="ECO:0000313" key="4">
    <source>
        <dbReference type="Proteomes" id="UP000075902"/>
    </source>
</evidence>
<keyword evidence="2" id="KW-0472">Membrane</keyword>
<reference evidence="3" key="2">
    <citation type="submission" date="2020-05" db="UniProtKB">
        <authorList>
            <consortium name="EnsemblMetazoa"/>
        </authorList>
    </citation>
    <scope>IDENTIFICATION</scope>
    <source>
        <strain evidence="3">CM1001059</strain>
    </source>
</reference>
<dbReference type="AlphaFoldDB" id="A0A182TEC1"/>
<dbReference type="EnsemblMetazoa" id="AMEC000800-RA">
    <property type="protein sequence ID" value="AMEC000800-PA"/>
    <property type="gene ID" value="AMEC000800"/>
</dbReference>
<protein>
    <submittedName>
        <fullName evidence="3">Uncharacterized protein</fullName>
    </submittedName>
</protein>